<evidence type="ECO:0000259" key="3">
    <source>
        <dbReference type="Pfam" id="PF07228"/>
    </source>
</evidence>
<feature type="transmembrane region" description="Helical" evidence="2">
    <location>
        <begin position="67"/>
        <end position="87"/>
    </location>
</feature>
<evidence type="ECO:0000256" key="2">
    <source>
        <dbReference type="SAM" id="Phobius"/>
    </source>
</evidence>
<dbReference type="GO" id="GO:0016301">
    <property type="term" value="F:kinase activity"/>
    <property type="evidence" value="ECO:0007669"/>
    <property type="project" value="UniProtKB-KW"/>
</dbReference>
<dbReference type="PANTHER" id="PTHR43156">
    <property type="entry name" value="STAGE II SPORULATION PROTEIN E-RELATED"/>
    <property type="match status" value="1"/>
</dbReference>
<evidence type="ECO:0000313" key="5">
    <source>
        <dbReference type="Proteomes" id="UP000004095"/>
    </source>
</evidence>
<proteinExistence type="predicted"/>
<dbReference type="Pfam" id="PF07228">
    <property type="entry name" value="SpoIIE"/>
    <property type="match status" value="1"/>
</dbReference>
<organism evidence="4 5">
    <name type="scientific">Microscilla marina ATCC 23134</name>
    <dbReference type="NCBI Taxonomy" id="313606"/>
    <lineage>
        <taxon>Bacteria</taxon>
        <taxon>Pseudomonadati</taxon>
        <taxon>Bacteroidota</taxon>
        <taxon>Cytophagia</taxon>
        <taxon>Cytophagales</taxon>
        <taxon>Microscillaceae</taxon>
        <taxon>Microscilla</taxon>
    </lineage>
</organism>
<evidence type="ECO:0000313" key="4">
    <source>
        <dbReference type="EMBL" id="EAY30776.1"/>
    </source>
</evidence>
<keyword evidence="2" id="KW-0812">Transmembrane</keyword>
<dbReference type="EMBL" id="AAWS01000005">
    <property type="protein sequence ID" value="EAY30776.1"/>
    <property type="molecule type" value="Genomic_DNA"/>
</dbReference>
<gene>
    <name evidence="4" type="ORF">M23134_01100</name>
</gene>
<feature type="transmembrane region" description="Helical" evidence="2">
    <location>
        <begin position="182"/>
        <end position="200"/>
    </location>
</feature>
<sequence>MVNACLKEFKFMKKRLYKITLDFIDHIGVTSEDSSEEVNSKKMLVLLAIFMSIGGLMWGSLLAFFSLYQAMIIPYAYVLLSLFNLLFLHQSKQLQVPRFFQITISLLLPFTLQWLLGGFISSGIVMLWAVLSLIGTIALFEGKNVYGWLLFFIFLTLLSIWLEPYIVGFKPNIFTPAVSRNLIIINIIMIFSIVFVLSKIKVDQDLLVKKELDTAYEKLHITKEEIEIKSELLSDAFKDITQSIRYAERIQKAMLGSPQGLIDLFRQGFVFFKPRDGVSGDFFWHTTIQSTLDSNPKKLVVVADCTGHGIPGAFMTMLGNALLDEVVNEKQRVKPDEILYEMDRKVIANLHQRGQNDQVNDGMDMAVLIIDEVTREACFAGAKLPLWMVCKGKITEIKGSKFPVGSTQYKVAKQYDCNNFKFEPETTFYLFSDGYQDQFGGDKGRKYLRKRFREFLLSISVHSLTEQHQMLEQEFNEWQDVYSQTDDVLVIGVHI</sequence>
<feature type="domain" description="PPM-type phosphatase" evidence="3">
    <location>
        <begin position="299"/>
        <end position="494"/>
    </location>
</feature>
<keyword evidence="1" id="KW-0378">Hydrolase</keyword>
<dbReference type="InterPro" id="IPR052016">
    <property type="entry name" value="Bact_Sigma-Reg"/>
</dbReference>
<reference evidence="4 5" key="1">
    <citation type="submission" date="2007-01" db="EMBL/GenBank/DDBJ databases">
        <authorList>
            <person name="Haygood M."/>
            <person name="Podell S."/>
            <person name="Anderson C."/>
            <person name="Hopkinson B."/>
            <person name="Roe K."/>
            <person name="Barbeau K."/>
            <person name="Gaasterland T."/>
            <person name="Ferriera S."/>
            <person name="Johnson J."/>
            <person name="Kravitz S."/>
            <person name="Beeson K."/>
            <person name="Sutton G."/>
            <person name="Rogers Y.-H."/>
            <person name="Friedman R."/>
            <person name="Frazier M."/>
            <person name="Venter J.C."/>
        </authorList>
    </citation>
    <scope>NUCLEOTIDE SEQUENCE [LARGE SCALE GENOMIC DNA]</scope>
    <source>
        <strain evidence="4 5">ATCC 23134</strain>
    </source>
</reference>
<dbReference type="InterPro" id="IPR036457">
    <property type="entry name" value="PPM-type-like_dom_sf"/>
</dbReference>
<keyword evidence="2" id="KW-0472">Membrane</keyword>
<dbReference type="Proteomes" id="UP000004095">
    <property type="component" value="Unassembled WGS sequence"/>
</dbReference>
<keyword evidence="2" id="KW-1133">Transmembrane helix</keyword>
<dbReference type="Gene3D" id="3.60.40.10">
    <property type="entry name" value="PPM-type phosphatase domain"/>
    <property type="match status" value="1"/>
</dbReference>
<keyword evidence="5" id="KW-1185">Reference proteome</keyword>
<dbReference type="InterPro" id="IPR001932">
    <property type="entry name" value="PPM-type_phosphatase-like_dom"/>
</dbReference>
<dbReference type="eggNOG" id="COG2208">
    <property type="taxonomic scope" value="Bacteria"/>
</dbReference>
<accession>A1ZFK2</accession>
<dbReference type="GO" id="GO:0016791">
    <property type="term" value="F:phosphatase activity"/>
    <property type="evidence" value="ECO:0007669"/>
    <property type="project" value="TreeGrafter"/>
</dbReference>
<name>A1ZFK2_MICM2</name>
<dbReference type="PANTHER" id="PTHR43156:SF9">
    <property type="entry name" value="HAMP DOMAIN-CONTAINING PROTEIN"/>
    <property type="match status" value="1"/>
</dbReference>
<feature type="transmembrane region" description="Helical" evidence="2">
    <location>
        <begin position="145"/>
        <end position="162"/>
    </location>
</feature>
<comment type="caution">
    <text evidence="4">The sequence shown here is derived from an EMBL/GenBank/DDBJ whole genome shotgun (WGS) entry which is preliminary data.</text>
</comment>
<keyword evidence="4" id="KW-0418">Kinase</keyword>
<dbReference type="AlphaFoldDB" id="A1ZFK2"/>
<evidence type="ECO:0000256" key="1">
    <source>
        <dbReference type="ARBA" id="ARBA00022801"/>
    </source>
</evidence>
<feature type="transmembrane region" description="Helical" evidence="2">
    <location>
        <begin position="43"/>
        <end position="61"/>
    </location>
</feature>
<protein>
    <submittedName>
        <fullName evidence="4">Serine/threonine kinase with GAF domain</fullName>
    </submittedName>
</protein>
<keyword evidence="4" id="KW-0808">Transferase</keyword>